<dbReference type="Pfam" id="PF02120">
    <property type="entry name" value="Flg_hook"/>
    <property type="match status" value="1"/>
</dbReference>
<dbReference type="OrthoDB" id="1792985at2"/>
<dbReference type="AlphaFoldDB" id="A0A059XWZ2"/>
<feature type="compositionally biased region" description="Polar residues" evidence="1">
    <location>
        <begin position="428"/>
        <end position="450"/>
    </location>
</feature>
<organism evidence="3 4">
    <name type="scientific">Leptospirillum ferriphilum YSK</name>
    <dbReference type="NCBI Taxonomy" id="1441628"/>
    <lineage>
        <taxon>Bacteria</taxon>
        <taxon>Pseudomonadati</taxon>
        <taxon>Nitrospirota</taxon>
        <taxon>Nitrospiria</taxon>
        <taxon>Nitrospirales</taxon>
        <taxon>Nitrospiraceae</taxon>
        <taxon>Leptospirillum</taxon>
    </lineage>
</organism>
<proteinExistence type="predicted"/>
<reference evidence="3 4" key="2">
    <citation type="journal article" date="2015" name="Biomed. Res. Int.">
        <title>Effects of Arsenite Resistance on the Growth and Functional Gene Expression of Leptospirillum ferriphilum and Acidithiobacillus thiooxidans in Pure Culture and Coculture.</title>
        <authorList>
            <person name="Jiang H."/>
            <person name="Liang Y."/>
            <person name="Yin H."/>
            <person name="Xiao Y."/>
            <person name="Guo X."/>
            <person name="Xu Y."/>
            <person name="Hu Q."/>
            <person name="Liu H."/>
            <person name="Liu X."/>
        </authorList>
    </citation>
    <scope>NUCLEOTIDE SEQUENCE [LARGE SCALE GENOMIC DNA]</scope>
    <source>
        <strain evidence="3 4">YSK</strain>
    </source>
</reference>
<reference evidence="4" key="1">
    <citation type="submission" date="2014-02" db="EMBL/GenBank/DDBJ databases">
        <title>Complete genome sequence and comparative genomic analysis of the nitrogen-fixing bacterium Leptospirillum ferriphilum YSK.</title>
        <authorList>
            <person name="Guo X."/>
            <person name="Yin H."/>
            <person name="Liang Y."/>
            <person name="Hu Q."/>
            <person name="Ma L."/>
            <person name="Xiao Y."/>
            <person name="Zhang X."/>
            <person name="Qiu G."/>
            <person name="Liu X."/>
        </authorList>
    </citation>
    <scope>NUCLEOTIDE SEQUENCE [LARGE SCALE GENOMIC DNA]</scope>
    <source>
        <strain evidence="4">YSK</strain>
    </source>
</reference>
<keyword evidence="4" id="KW-1185">Reference proteome</keyword>
<dbReference type="RefSeq" id="WP_038504342.1">
    <property type="nucleotide sequence ID" value="NZ_CP007243.1"/>
</dbReference>
<protein>
    <recommendedName>
        <fullName evidence="2">Flagellar hook-length control protein-like C-terminal domain-containing protein</fullName>
    </recommendedName>
</protein>
<evidence type="ECO:0000313" key="3">
    <source>
        <dbReference type="EMBL" id="AIA31418.1"/>
    </source>
</evidence>
<dbReference type="Gene3D" id="3.30.750.140">
    <property type="match status" value="1"/>
</dbReference>
<feature type="compositionally biased region" description="Basic and acidic residues" evidence="1">
    <location>
        <begin position="242"/>
        <end position="261"/>
    </location>
</feature>
<evidence type="ECO:0000313" key="4">
    <source>
        <dbReference type="Proteomes" id="UP000027059"/>
    </source>
</evidence>
<feature type="compositionally biased region" description="Low complexity" evidence="1">
    <location>
        <begin position="107"/>
        <end position="117"/>
    </location>
</feature>
<feature type="region of interest" description="Disordered" evidence="1">
    <location>
        <begin position="410"/>
        <end position="495"/>
    </location>
</feature>
<feature type="compositionally biased region" description="Low complexity" evidence="1">
    <location>
        <begin position="9"/>
        <end position="21"/>
    </location>
</feature>
<name>A0A059XWZ2_9BACT</name>
<dbReference type="InterPro" id="IPR021136">
    <property type="entry name" value="Flagellar_hook_control-like_C"/>
</dbReference>
<feature type="domain" description="Flagellar hook-length control protein-like C-terminal" evidence="2">
    <location>
        <begin position="336"/>
        <end position="418"/>
    </location>
</feature>
<evidence type="ECO:0000256" key="1">
    <source>
        <dbReference type="SAM" id="MobiDB-lite"/>
    </source>
</evidence>
<sequence length="495" mass="51544">MKTITTYVPSGGPSSSSPSGSRPVRDPALSRPLPKRFRPGGAAPLRKKSFRHHLDQTLGKEGVSPVVPVASEPPPAVSPKSLSPGGKAGRPKSRTALRETLIPETPSKPAALSPAPARVAPGHGSVRKENALSGGVRTENLIGKDFPGVGTGKSAPPVGVARNPAPSDIVPETAESAFLRIPDKKDPASLGTGGLVPPSGQPGGKPATLPAKGASSLKEKGAAEISPSRRFPEAVQNVLRQDETVSEVPRKENVESFFEEKMPEEDPGSAPLKGGEAPEMHRETLSLSADRRGSEGTARDGTNPVIGPGVSGAPPAFSPENAGQKTRVEVPEFSRKVIDTVRSGGGEVTLRVHPPALGPVQVHVQMDEGGKSVSLSIRVRDESVRKVLVSSGKMLRDRLEKEGFSLARMDVSTVSPGTPAGVSGPNAADSSTTLPSPSFQTGAGGSQTSFSGRESGGRESPDRLDPGEVPFPDSPRTETMRRRPVIEDAGYHRIA</sequence>
<feature type="compositionally biased region" description="Basic and acidic residues" evidence="1">
    <location>
        <begin position="455"/>
        <end position="466"/>
    </location>
</feature>
<dbReference type="Proteomes" id="UP000027059">
    <property type="component" value="Chromosome"/>
</dbReference>
<feature type="compositionally biased region" description="Basic and acidic residues" evidence="1">
    <location>
        <begin position="276"/>
        <end position="298"/>
    </location>
</feature>
<feature type="region of interest" description="Disordered" evidence="1">
    <location>
        <begin position="242"/>
        <end position="328"/>
    </location>
</feature>
<gene>
    <name evidence="3" type="ORF">Y981_01290</name>
</gene>
<feature type="compositionally biased region" description="Basic and acidic residues" evidence="1">
    <location>
        <begin position="475"/>
        <end position="495"/>
    </location>
</feature>
<dbReference type="PANTHER" id="PTHR37533">
    <property type="entry name" value="FLAGELLAR HOOK-LENGTH CONTROL PROTEIN"/>
    <property type="match status" value="1"/>
</dbReference>
<dbReference type="KEGG" id="lfp:Y981_01290"/>
<dbReference type="InterPro" id="IPR052563">
    <property type="entry name" value="FliK"/>
</dbReference>
<evidence type="ECO:0000259" key="2">
    <source>
        <dbReference type="Pfam" id="PF02120"/>
    </source>
</evidence>
<accession>A0A059XWZ2</accession>
<dbReference type="HOGENOM" id="CLU_551856_0_0_0"/>
<dbReference type="EMBL" id="CP007243">
    <property type="protein sequence ID" value="AIA31418.1"/>
    <property type="molecule type" value="Genomic_DNA"/>
</dbReference>
<dbReference type="InterPro" id="IPR038610">
    <property type="entry name" value="FliK-like_C_sf"/>
</dbReference>
<dbReference type="PANTHER" id="PTHR37533:SF2">
    <property type="entry name" value="FLAGELLAR HOOK-LENGTH CONTROL PROTEIN"/>
    <property type="match status" value="1"/>
</dbReference>
<dbReference type="CDD" id="cd17470">
    <property type="entry name" value="T3SS_Flik_C"/>
    <property type="match status" value="1"/>
</dbReference>
<feature type="region of interest" description="Disordered" evidence="1">
    <location>
        <begin position="1"/>
        <end position="229"/>
    </location>
</feature>